<comment type="similarity">
    <text evidence="2">Belongs to the TMEM144 family.</text>
</comment>
<evidence type="ECO:0000313" key="7">
    <source>
        <dbReference type="EnsemblProtists" id="PYU1_T013839"/>
    </source>
</evidence>
<protein>
    <recommendedName>
        <fullName evidence="9">EamA domain-containing protein</fullName>
    </recommendedName>
</protein>
<feature type="transmembrane region" description="Helical" evidence="6">
    <location>
        <begin position="133"/>
        <end position="153"/>
    </location>
</feature>
<dbReference type="EnsemblProtists" id="PYU1_T013839">
    <property type="protein sequence ID" value="PYU1_T013839"/>
    <property type="gene ID" value="PYU1_G013810"/>
</dbReference>
<feature type="transmembrane region" description="Helical" evidence="6">
    <location>
        <begin position="312"/>
        <end position="333"/>
    </location>
</feature>
<feature type="transmembrane region" description="Helical" evidence="6">
    <location>
        <begin position="35"/>
        <end position="54"/>
    </location>
</feature>
<dbReference type="Proteomes" id="UP000019132">
    <property type="component" value="Unassembled WGS sequence"/>
</dbReference>
<feature type="transmembrane region" description="Helical" evidence="6">
    <location>
        <begin position="345"/>
        <end position="364"/>
    </location>
</feature>
<keyword evidence="8" id="KW-1185">Reference proteome</keyword>
<name>K3X9E0_GLOUD</name>
<comment type="subcellular location">
    <subcellularLocation>
        <location evidence="1">Membrane</location>
        <topology evidence="1">Multi-pass membrane protein</topology>
    </subcellularLocation>
</comment>
<keyword evidence="4 6" id="KW-1133">Transmembrane helix</keyword>
<keyword evidence="3 6" id="KW-0812">Transmembrane</keyword>
<dbReference type="PANTHER" id="PTHR16119:SF17">
    <property type="entry name" value="TRANSMEMBRANE PROTEIN 144"/>
    <property type="match status" value="1"/>
</dbReference>
<dbReference type="OMA" id="FCHFSGI"/>
<dbReference type="eggNOG" id="ENOG502QR0F">
    <property type="taxonomic scope" value="Eukaryota"/>
</dbReference>
<evidence type="ECO:0000256" key="3">
    <source>
        <dbReference type="ARBA" id="ARBA00022692"/>
    </source>
</evidence>
<evidence type="ECO:0000256" key="6">
    <source>
        <dbReference type="SAM" id="Phobius"/>
    </source>
</evidence>
<feature type="transmembrane region" description="Helical" evidence="6">
    <location>
        <begin position="246"/>
        <end position="267"/>
    </location>
</feature>
<evidence type="ECO:0008006" key="9">
    <source>
        <dbReference type="Google" id="ProtNLM"/>
    </source>
</evidence>
<dbReference type="InterPro" id="IPR012435">
    <property type="entry name" value="TMEM144"/>
</dbReference>
<keyword evidence="5 6" id="KW-0472">Membrane</keyword>
<feature type="transmembrane region" description="Helical" evidence="6">
    <location>
        <begin position="93"/>
        <end position="113"/>
    </location>
</feature>
<reference evidence="7" key="3">
    <citation type="submission" date="2015-02" db="UniProtKB">
        <authorList>
            <consortium name="EnsemblProtists"/>
        </authorList>
    </citation>
    <scope>IDENTIFICATION</scope>
    <source>
        <strain evidence="7">DAOM BR144</strain>
    </source>
</reference>
<evidence type="ECO:0000256" key="2">
    <source>
        <dbReference type="ARBA" id="ARBA00005731"/>
    </source>
</evidence>
<feature type="transmembrane region" description="Helical" evidence="6">
    <location>
        <begin position="400"/>
        <end position="419"/>
    </location>
</feature>
<dbReference type="PANTHER" id="PTHR16119">
    <property type="entry name" value="TRANSMEMBRANE PROTEIN 144"/>
    <property type="match status" value="1"/>
</dbReference>
<dbReference type="HOGENOM" id="CLU_031844_2_0_1"/>
<dbReference type="AlphaFoldDB" id="K3X9E0"/>
<dbReference type="STRING" id="431595.K3X9E0"/>
<dbReference type="Pfam" id="PF07857">
    <property type="entry name" value="TMEM144"/>
    <property type="match status" value="2"/>
</dbReference>
<dbReference type="VEuPathDB" id="FungiDB:PYU1_G013810"/>
<dbReference type="GO" id="GO:0016020">
    <property type="term" value="C:membrane"/>
    <property type="evidence" value="ECO:0007669"/>
    <property type="project" value="UniProtKB-SubCell"/>
</dbReference>
<proteinExistence type="inferred from homology"/>
<dbReference type="InterPro" id="IPR010651">
    <property type="entry name" value="Sugar_transport"/>
</dbReference>
<feature type="transmembrane region" description="Helical" evidence="6">
    <location>
        <begin position="6"/>
        <end position="23"/>
    </location>
</feature>
<organism evidence="7 8">
    <name type="scientific">Globisporangium ultimum (strain ATCC 200006 / CBS 805.95 / DAOM BR144)</name>
    <name type="common">Pythium ultimum</name>
    <dbReference type="NCBI Taxonomy" id="431595"/>
    <lineage>
        <taxon>Eukaryota</taxon>
        <taxon>Sar</taxon>
        <taxon>Stramenopiles</taxon>
        <taxon>Oomycota</taxon>
        <taxon>Peronosporomycetes</taxon>
        <taxon>Pythiales</taxon>
        <taxon>Pythiaceae</taxon>
        <taxon>Globisporangium</taxon>
    </lineage>
</organism>
<dbReference type="EMBL" id="GL376595">
    <property type="status" value="NOT_ANNOTATED_CDS"/>
    <property type="molecule type" value="Genomic_DNA"/>
</dbReference>
<evidence type="ECO:0000256" key="4">
    <source>
        <dbReference type="ARBA" id="ARBA00022989"/>
    </source>
</evidence>
<reference evidence="8" key="2">
    <citation type="submission" date="2010-04" db="EMBL/GenBank/DDBJ databases">
        <authorList>
            <person name="Buell R."/>
            <person name="Hamilton J."/>
            <person name="Hostetler J."/>
        </authorList>
    </citation>
    <scope>NUCLEOTIDE SEQUENCE [LARGE SCALE GENOMIC DNA]</scope>
    <source>
        <strain evidence="8">DAOM:BR144</strain>
    </source>
</reference>
<reference evidence="8" key="1">
    <citation type="journal article" date="2010" name="Genome Biol.">
        <title>Genome sequence of the necrotrophic plant pathogen Pythium ultimum reveals original pathogenicity mechanisms and effector repertoire.</title>
        <authorList>
            <person name="Levesque C.A."/>
            <person name="Brouwer H."/>
            <person name="Cano L."/>
            <person name="Hamilton J.P."/>
            <person name="Holt C."/>
            <person name="Huitema E."/>
            <person name="Raffaele S."/>
            <person name="Robideau G.P."/>
            <person name="Thines M."/>
            <person name="Win J."/>
            <person name="Zerillo M.M."/>
            <person name="Beakes G.W."/>
            <person name="Boore J.L."/>
            <person name="Busam D."/>
            <person name="Dumas B."/>
            <person name="Ferriera S."/>
            <person name="Fuerstenberg S.I."/>
            <person name="Gachon C.M."/>
            <person name="Gaulin E."/>
            <person name="Govers F."/>
            <person name="Grenville-Briggs L."/>
            <person name="Horner N."/>
            <person name="Hostetler J."/>
            <person name="Jiang R.H."/>
            <person name="Johnson J."/>
            <person name="Krajaejun T."/>
            <person name="Lin H."/>
            <person name="Meijer H.J."/>
            <person name="Moore B."/>
            <person name="Morris P."/>
            <person name="Phuntmart V."/>
            <person name="Puiu D."/>
            <person name="Shetty J."/>
            <person name="Stajich J.E."/>
            <person name="Tripathy S."/>
            <person name="Wawra S."/>
            <person name="van West P."/>
            <person name="Whitty B.R."/>
            <person name="Coutinho P.M."/>
            <person name="Henrissat B."/>
            <person name="Martin F."/>
            <person name="Thomas P.D."/>
            <person name="Tyler B.M."/>
            <person name="De Vries R.P."/>
            <person name="Kamoun S."/>
            <person name="Yandell M."/>
            <person name="Tisserat N."/>
            <person name="Buell C.R."/>
        </authorList>
    </citation>
    <scope>NUCLEOTIDE SEQUENCE</scope>
    <source>
        <strain evidence="8">DAOM:BR144</strain>
    </source>
</reference>
<dbReference type="InParanoid" id="K3X9E0"/>
<dbReference type="GO" id="GO:0015144">
    <property type="term" value="F:carbohydrate transmembrane transporter activity"/>
    <property type="evidence" value="ECO:0007669"/>
    <property type="project" value="InterPro"/>
</dbReference>
<sequence length="421" mass="45202">MGDVVLGYAGALVAVFFFGTCYVPAKKYPTYDGIIFQWFMCSGILMVGIVWGLLSNNWSQFAEAGLYTFPEGILGGSLFGIANLLIPTVVNNLGLGVGFMLWNATNITMGYLISRYGLFGVEPTIPGNPTLSVLGIVFMIASIAVYGMITPTLSNPLLPNRAAELDTEFSPLLDDGGRSGANPYRSTLSKVIHRSSLTGAPMAAEESLQDALVHPELPNFGPFSMPAAVSEHVALVDSAAERKRKAVGGVIALLVGGFLSCCLVPYVNWQQSCTPSTSPETEGNSTNPQLHHDNNLVISTCNPLNFIFSQCLGIYLTSTVAFLLYSAFHRFVLKRSMPRSVMRPAYMCGVLWAIGLAGQLYSAGQLGFDQAYPVSSIGPAMVSMLWSACYFHEIQGKRNLLILAVATAMVITGTALRVVSM</sequence>
<evidence type="ECO:0000256" key="1">
    <source>
        <dbReference type="ARBA" id="ARBA00004141"/>
    </source>
</evidence>
<accession>K3X9E0</accession>
<feature type="transmembrane region" description="Helical" evidence="6">
    <location>
        <begin position="66"/>
        <end position="86"/>
    </location>
</feature>
<evidence type="ECO:0000256" key="5">
    <source>
        <dbReference type="ARBA" id="ARBA00023136"/>
    </source>
</evidence>
<evidence type="ECO:0000313" key="8">
    <source>
        <dbReference type="Proteomes" id="UP000019132"/>
    </source>
</evidence>